<dbReference type="Gene3D" id="3.90.180.10">
    <property type="entry name" value="Medium-chain alcohol dehydrogenases, catalytic domain"/>
    <property type="match status" value="2"/>
</dbReference>
<dbReference type="InterPro" id="IPR013154">
    <property type="entry name" value="ADH-like_N"/>
</dbReference>
<keyword evidence="7" id="KW-0560">Oxidoreductase</keyword>
<dbReference type="EMBL" id="CTEF01000005">
    <property type="protein sequence ID" value="CQD23201.1"/>
    <property type="molecule type" value="Genomic_DNA"/>
</dbReference>
<dbReference type="SUPFAM" id="SSF51735">
    <property type="entry name" value="NAD(P)-binding Rossmann-fold domains"/>
    <property type="match status" value="1"/>
</dbReference>
<reference evidence="13 15" key="1">
    <citation type="submission" date="2015-03" db="EMBL/GenBank/DDBJ databases">
        <authorList>
            <person name="Murphy D."/>
        </authorList>
    </citation>
    <scope>NUCLEOTIDE SEQUENCE [LARGE SCALE GENOMIC DNA]</scope>
    <source>
        <strain evidence="13 15">D16</strain>
    </source>
</reference>
<evidence type="ECO:0000256" key="2">
    <source>
        <dbReference type="ARBA" id="ARBA00008072"/>
    </source>
</evidence>
<sequence length="318" mass="33297">MTTMMAVQVPAEGKPLELNELPVPEPMAGQVRIKVEACGVCHGEAKIVDGWASAYPRIPGHEVVGIIDTLGEQVEGWEVGQRVGIGWHGGQDNTTGMTMDGGYAEYMVAFPEGLVEIPDGISPEEAAPILCAGETVFSALKNSKAQMGDLVAVSGIGGLGHLAVQYARKAGYEVAAISRGADKAELARQLGAHHYIDAAAGDVAEQLTALGGATVIVATAPNPDAIAALIGGLAPNGELVLAAVSDEPIGWSALDFLRGQATVKGTFTDVDAMAEAIKYSVLTEARPMIEVFPLEKAREAYDKMMNATVRFRAVLSMR</sequence>
<dbReference type="Pfam" id="PF08240">
    <property type="entry name" value="ADH_N"/>
    <property type="match status" value="1"/>
</dbReference>
<evidence type="ECO:0000256" key="8">
    <source>
        <dbReference type="ARBA" id="ARBA00023027"/>
    </source>
</evidence>
<keyword evidence="8" id="KW-0520">NAD</keyword>
<dbReference type="GO" id="GO:0008270">
    <property type="term" value="F:zinc ion binding"/>
    <property type="evidence" value="ECO:0007669"/>
    <property type="project" value="InterPro"/>
</dbReference>
<dbReference type="EC" id="1.1.1.1" evidence="3"/>
<evidence type="ECO:0000256" key="6">
    <source>
        <dbReference type="ARBA" id="ARBA00022833"/>
    </source>
</evidence>
<evidence type="ECO:0000313" key="13">
    <source>
        <dbReference type="EMBL" id="CQD23201.1"/>
    </source>
</evidence>
<name>A0A0U1DUX3_9MYCO</name>
<dbReference type="Proteomes" id="UP000193811">
    <property type="component" value="Unassembled WGS sequence"/>
</dbReference>
<comment type="catalytic activity">
    <reaction evidence="10">
        <text>a primary alcohol + NAD(+) = an aldehyde + NADH + H(+)</text>
        <dbReference type="Rhea" id="RHEA:10736"/>
        <dbReference type="ChEBI" id="CHEBI:15378"/>
        <dbReference type="ChEBI" id="CHEBI:15734"/>
        <dbReference type="ChEBI" id="CHEBI:17478"/>
        <dbReference type="ChEBI" id="CHEBI:57540"/>
        <dbReference type="ChEBI" id="CHEBI:57945"/>
        <dbReference type="EC" id="1.1.1.1"/>
    </reaction>
</comment>
<dbReference type="Gene3D" id="3.40.50.720">
    <property type="entry name" value="NAD(P)-binding Rossmann-like Domain"/>
    <property type="match status" value="1"/>
</dbReference>
<comment type="similarity">
    <text evidence="2 11">Belongs to the zinc-containing alcohol dehydrogenase family.</text>
</comment>
<reference evidence="14 16" key="2">
    <citation type="submission" date="2016-01" db="EMBL/GenBank/DDBJ databases">
        <title>The new phylogeny of the genus Mycobacterium.</title>
        <authorList>
            <person name="Tarcisio F."/>
            <person name="Conor M."/>
            <person name="Antonella G."/>
            <person name="Elisabetta G."/>
            <person name="Giulia F.S."/>
            <person name="Sara T."/>
            <person name="Anna F."/>
            <person name="Clotilde B."/>
            <person name="Roberto B."/>
            <person name="Veronica D.S."/>
            <person name="Fabio R."/>
            <person name="Monica P."/>
            <person name="Olivier J."/>
            <person name="Enrico T."/>
            <person name="Nicola S."/>
        </authorList>
    </citation>
    <scope>NUCLEOTIDE SEQUENCE [LARGE SCALE GENOMIC DNA]</scope>
    <source>
        <strain evidence="14 16">CCUG 50187</strain>
    </source>
</reference>
<gene>
    <name evidence="14" type="ORF">AWB98_28150</name>
    <name evidence="13" type="ORF">BN970_05670</name>
</gene>
<dbReference type="AlphaFoldDB" id="A0A0U1DUX3"/>
<dbReference type="SUPFAM" id="SSF50129">
    <property type="entry name" value="GroES-like"/>
    <property type="match status" value="1"/>
</dbReference>
<dbReference type="FunFam" id="3.40.50.720:FF:000039">
    <property type="entry name" value="Alcohol dehydrogenase AdhP"/>
    <property type="match status" value="1"/>
</dbReference>
<evidence type="ECO:0000313" key="14">
    <source>
        <dbReference type="EMBL" id="ORV20364.1"/>
    </source>
</evidence>
<dbReference type="Proteomes" id="UP000182227">
    <property type="component" value="Unassembled WGS sequence"/>
</dbReference>
<organism evidence="13 15">
    <name type="scientific">Mycolicibacterium conceptionense</name>
    <dbReference type="NCBI Taxonomy" id="451644"/>
    <lineage>
        <taxon>Bacteria</taxon>
        <taxon>Bacillati</taxon>
        <taxon>Actinomycetota</taxon>
        <taxon>Actinomycetes</taxon>
        <taxon>Mycobacteriales</taxon>
        <taxon>Mycobacteriaceae</taxon>
        <taxon>Mycolicibacterium</taxon>
    </lineage>
</organism>
<evidence type="ECO:0000256" key="3">
    <source>
        <dbReference type="ARBA" id="ARBA00013190"/>
    </source>
</evidence>
<dbReference type="InterPro" id="IPR020843">
    <property type="entry name" value="ER"/>
</dbReference>
<dbReference type="GeneID" id="44299829"/>
<dbReference type="PANTHER" id="PTHR42940">
    <property type="entry name" value="ALCOHOL DEHYDROGENASE 1-RELATED"/>
    <property type="match status" value="1"/>
</dbReference>
<proteinExistence type="inferred from homology"/>
<evidence type="ECO:0000256" key="1">
    <source>
        <dbReference type="ARBA" id="ARBA00001947"/>
    </source>
</evidence>
<comment type="cofactor">
    <cofactor evidence="1 11">
        <name>Zn(2+)</name>
        <dbReference type="ChEBI" id="CHEBI:29105"/>
    </cofactor>
</comment>
<dbReference type="RefSeq" id="WP_085142863.1">
    <property type="nucleotide sequence ID" value="NZ_JACKVA010000006.1"/>
</dbReference>
<feature type="domain" description="Enoyl reductase (ER)" evidence="12">
    <location>
        <begin position="13"/>
        <end position="315"/>
    </location>
</feature>
<dbReference type="InterPro" id="IPR002328">
    <property type="entry name" value="ADH_Zn_CS"/>
</dbReference>
<dbReference type="InterPro" id="IPR013149">
    <property type="entry name" value="ADH-like_C"/>
</dbReference>
<evidence type="ECO:0000313" key="15">
    <source>
        <dbReference type="Proteomes" id="UP000182227"/>
    </source>
</evidence>
<evidence type="ECO:0000259" key="12">
    <source>
        <dbReference type="SMART" id="SM00829"/>
    </source>
</evidence>
<dbReference type="SMART" id="SM00829">
    <property type="entry name" value="PKS_ER"/>
    <property type="match status" value="1"/>
</dbReference>
<dbReference type="GO" id="GO:0004022">
    <property type="term" value="F:alcohol dehydrogenase (NAD+) activity"/>
    <property type="evidence" value="ECO:0007669"/>
    <property type="project" value="UniProtKB-EC"/>
</dbReference>
<accession>A0A0U1DUX3</accession>
<evidence type="ECO:0000256" key="11">
    <source>
        <dbReference type="RuleBase" id="RU361277"/>
    </source>
</evidence>
<evidence type="ECO:0000256" key="9">
    <source>
        <dbReference type="ARBA" id="ARBA00049164"/>
    </source>
</evidence>
<evidence type="ECO:0000256" key="7">
    <source>
        <dbReference type="ARBA" id="ARBA00023002"/>
    </source>
</evidence>
<comment type="catalytic activity">
    <reaction evidence="9">
        <text>a secondary alcohol + NAD(+) = a ketone + NADH + H(+)</text>
        <dbReference type="Rhea" id="RHEA:10740"/>
        <dbReference type="ChEBI" id="CHEBI:15378"/>
        <dbReference type="ChEBI" id="CHEBI:17087"/>
        <dbReference type="ChEBI" id="CHEBI:35681"/>
        <dbReference type="ChEBI" id="CHEBI:57540"/>
        <dbReference type="ChEBI" id="CHEBI:57945"/>
        <dbReference type="EC" id="1.1.1.1"/>
    </reaction>
</comment>
<dbReference type="PANTHER" id="PTHR42940:SF7">
    <property type="entry name" value="ALCOHOL DEHYDROGENASE-LIKE N-TERMINAL DOMAIN-CONTAINING PROTEIN"/>
    <property type="match status" value="1"/>
</dbReference>
<protein>
    <recommendedName>
        <fullName evidence="4">Alcohol dehydrogenase</fullName>
        <ecNumber evidence="3">1.1.1.1</ecNumber>
    </recommendedName>
</protein>
<dbReference type="InterPro" id="IPR011032">
    <property type="entry name" value="GroES-like_sf"/>
</dbReference>
<keyword evidence="5 11" id="KW-0479">Metal-binding</keyword>
<dbReference type="InterPro" id="IPR036291">
    <property type="entry name" value="NAD(P)-bd_dom_sf"/>
</dbReference>
<evidence type="ECO:0000256" key="4">
    <source>
        <dbReference type="ARBA" id="ARBA00016352"/>
    </source>
</evidence>
<evidence type="ECO:0000313" key="16">
    <source>
        <dbReference type="Proteomes" id="UP000193811"/>
    </source>
</evidence>
<keyword evidence="6 11" id="KW-0862">Zinc</keyword>
<dbReference type="GO" id="GO:0005737">
    <property type="term" value="C:cytoplasm"/>
    <property type="evidence" value="ECO:0007669"/>
    <property type="project" value="TreeGrafter"/>
</dbReference>
<keyword evidence="16" id="KW-1185">Reference proteome</keyword>
<evidence type="ECO:0000256" key="10">
    <source>
        <dbReference type="ARBA" id="ARBA00049243"/>
    </source>
</evidence>
<dbReference type="EMBL" id="LQOP01000035">
    <property type="protein sequence ID" value="ORV20364.1"/>
    <property type="molecule type" value="Genomic_DNA"/>
</dbReference>
<evidence type="ECO:0000256" key="5">
    <source>
        <dbReference type="ARBA" id="ARBA00022723"/>
    </source>
</evidence>
<dbReference type="PROSITE" id="PS00059">
    <property type="entry name" value="ADH_ZINC"/>
    <property type="match status" value="1"/>
</dbReference>
<dbReference type="Pfam" id="PF00107">
    <property type="entry name" value="ADH_zinc_N"/>
    <property type="match status" value="1"/>
</dbReference>